<sequence length="532" mass="55726">MRAWVLVAVATLLGVAFVGVLRVPGLGETPTLLISNGGQLLAAVLASAGCAAAARRTHGQRRRAWGWLSAGTASWAAGQAVWSYYEVVLDRPVPFPSPADVGFLGFPLLAAVGLVIWLGSQTDELVARGRDLLDGLIIAGSLVVISWVTALGSVVAEGGDGWLPLTLSLAYPVGDLILATLVLLALSRGSRAERTSLVVLALGLGGLAIADSSYVYLVSLEKYSSADTISTGWVIGFLLVAAAGLTVRPAPDDASRHMAEHARPTVVPVPSVLGMALPYVPLLGAVAALIANRVTGARTPTMNLVLGSSLIIVVLIRQFLAMTDNRRLLVALGEARDQLEYQALHDALTGLANRVLFADRLDRALLQPGAAVSVLFCDLDDFKLVNDERGHEAGDVLLREVAHRLLDCVRATDTVARLGGDEFAILLEDSSDAAYVADRVVGAMRRPVSVDGREVRTSISVGVAHHEGGGEAVDERREPGRRAVEVGATVPAARRESTAQLLLRTADAAMYAAKGAGKARAVLAAEPTGARS</sequence>
<dbReference type="KEGG" id="nps:KRR39_20020"/>
<keyword evidence="1" id="KW-1133">Transmembrane helix</keyword>
<dbReference type="Proteomes" id="UP000683575">
    <property type="component" value="Chromosome"/>
</dbReference>
<feature type="transmembrane region" description="Helical" evidence="1">
    <location>
        <begin position="267"/>
        <end position="290"/>
    </location>
</feature>
<evidence type="ECO:0000313" key="4">
    <source>
        <dbReference type="Proteomes" id="UP000683575"/>
    </source>
</evidence>
<dbReference type="PANTHER" id="PTHR46663">
    <property type="entry name" value="DIGUANYLATE CYCLASE DGCT-RELATED"/>
    <property type="match status" value="1"/>
</dbReference>
<feature type="domain" description="GGDEF" evidence="2">
    <location>
        <begin position="370"/>
        <end position="526"/>
    </location>
</feature>
<gene>
    <name evidence="3" type="ORF">KRR39_20020</name>
</gene>
<dbReference type="InterPro" id="IPR052163">
    <property type="entry name" value="DGC-Regulatory_Protein"/>
</dbReference>
<dbReference type="CDD" id="cd01949">
    <property type="entry name" value="GGDEF"/>
    <property type="match status" value="1"/>
</dbReference>
<dbReference type="InterPro" id="IPR000160">
    <property type="entry name" value="GGDEF_dom"/>
</dbReference>
<dbReference type="PROSITE" id="PS50887">
    <property type="entry name" value="GGDEF"/>
    <property type="match status" value="1"/>
</dbReference>
<dbReference type="SMART" id="SM00267">
    <property type="entry name" value="GGDEF"/>
    <property type="match status" value="1"/>
</dbReference>
<dbReference type="RefSeq" id="WP_216939179.1">
    <property type="nucleotide sequence ID" value="NZ_CP077062.1"/>
</dbReference>
<keyword evidence="1" id="KW-0472">Membrane</keyword>
<organism evidence="3 4">
    <name type="scientific">Nocardioides panacis</name>
    <dbReference type="NCBI Taxonomy" id="2849501"/>
    <lineage>
        <taxon>Bacteria</taxon>
        <taxon>Bacillati</taxon>
        <taxon>Actinomycetota</taxon>
        <taxon>Actinomycetes</taxon>
        <taxon>Propionibacteriales</taxon>
        <taxon>Nocardioidaceae</taxon>
        <taxon>Nocardioides</taxon>
    </lineage>
</organism>
<dbReference type="NCBIfam" id="TIGR00254">
    <property type="entry name" value="GGDEF"/>
    <property type="match status" value="1"/>
</dbReference>
<accession>A0A975SYP4</accession>
<reference evidence="3" key="1">
    <citation type="submission" date="2021-06" db="EMBL/GenBank/DDBJ databases">
        <title>Complete genome sequence of Nocardioides sp. G188.</title>
        <authorList>
            <person name="Im W.-T."/>
        </authorList>
    </citation>
    <scope>NUCLEOTIDE SEQUENCE</scope>
    <source>
        <strain evidence="3">G188</strain>
    </source>
</reference>
<dbReference type="AlphaFoldDB" id="A0A975SYP4"/>
<feature type="transmembrane region" description="Helical" evidence="1">
    <location>
        <begin position="65"/>
        <end position="85"/>
    </location>
</feature>
<dbReference type="EMBL" id="CP077062">
    <property type="protein sequence ID" value="QWZ07668.1"/>
    <property type="molecule type" value="Genomic_DNA"/>
</dbReference>
<feature type="transmembrane region" description="Helical" evidence="1">
    <location>
        <begin position="162"/>
        <end position="185"/>
    </location>
</feature>
<evidence type="ECO:0000313" key="3">
    <source>
        <dbReference type="EMBL" id="QWZ07668.1"/>
    </source>
</evidence>
<dbReference type="Pfam" id="PF00990">
    <property type="entry name" value="GGDEF"/>
    <property type="match status" value="1"/>
</dbReference>
<feature type="transmembrane region" description="Helical" evidence="1">
    <location>
        <begin position="101"/>
        <end position="120"/>
    </location>
</feature>
<proteinExistence type="predicted"/>
<feature type="transmembrane region" description="Helical" evidence="1">
    <location>
        <begin position="132"/>
        <end position="156"/>
    </location>
</feature>
<feature type="transmembrane region" description="Helical" evidence="1">
    <location>
        <begin position="302"/>
        <end position="320"/>
    </location>
</feature>
<evidence type="ECO:0000259" key="2">
    <source>
        <dbReference type="PROSITE" id="PS50887"/>
    </source>
</evidence>
<evidence type="ECO:0000256" key="1">
    <source>
        <dbReference type="SAM" id="Phobius"/>
    </source>
</evidence>
<feature type="transmembrane region" description="Helical" evidence="1">
    <location>
        <begin position="197"/>
        <end position="217"/>
    </location>
</feature>
<dbReference type="PANTHER" id="PTHR46663:SF3">
    <property type="entry name" value="SLL0267 PROTEIN"/>
    <property type="match status" value="1"/>
</dbReference>
<feature type="transmembrane region" description="Helical" evidence="1">
    <location>
        <begin position="32"/>
        <end position="53"/>
    </location>
</feature>
<name>A0A975SYP4_9ACTN</name>
<protein>
    <submittedName>
        <fullName evidence="3">GGDEF domain-containing protein</fullName>
    </submittedName>
</protein>
<keyword evidence="1" id="KW-0812">Transmembrane</keyword>
<feature type="transmembrane region" description="Helical" evidence="1">
    <location>
        <begin position="229"/>
        <end position="247"/>
    </location>
</feature>
<keyword evidence="4" id="KW-1185">Reference proteome</keyword>